<evidence type="ECO:0000256" key="1">
    <source>
        <dbReference type="SAM" id="Phobius"/>
    </source>
</evidence>
<proteinExistence type="predicted"/>
<protein>
    <submittedName>
        <fullName evidence="3">Uncharacterized protein</fullName>
    </submittedName>
</protein>
<feature type="chain" id="PRO_5010158935" evidence="2">
    <location>
        <begin position="20"/>
        <end position="195"/>
    </location>
</feature>
<dbReference type="RefSeq" id="WP_068837734.1">
    <property type="nucleotide sequence ID" value="NZ_BMXC01000002.1"/>
</dbReference>
<dbReference type="OrthoDB" id="1427164at2"/>
<sequence>MKRMFTIALLFLLWQQVMAQDTIVTVNGDEIAGWVKEITMDEIRYHKPDTTDKALYQIRRAEVFMVKFANGTKEIIAQSQAAAQDSAMSADQMYLLGKEDALRHYKGNGAMWGSAGCALLLPYGLAGSAAIGLVRPKAHNNPVSNVNYLSDPNFVKGYEDQARKKKTGKVLAGTGIGVVTSIAVLLIVITSVPYQ</sequence>
<dbReference type="STRING" id="388950.GCA_001611675_01691"/>
<keyword evidence="4" id="KW-1185">Reference proteome</keyword>
<dbReference type="EMBL" id="FPCA01000002">
    <property type="protein sequence ID" value="SFU66988.1"/>
    <property type="molecule type" value="Genomic_DNA"/>
</dbReference>
<feature type="transmembrane region" description="Helical" evidence="1">
    <location>
        <begin position="170"/>
        <end position="194"/>
    </location>
</feature>
<keyword evidence="2" id="KW-0732">Signal</keyword>
<organism evidence="3 4">
    <name type="scientific">Pontibacter akesuensis</name>
    <dbReference type="NCBI Taxonomy" id="388950"/>
    <lineage>
        <taxon>Bacteria</taxon>
        <taxon>Pseudomonadati</taxon>
        <taxon>Bacteroidota</taxon>
        <taxon>Cytophagia</taxon>
        <taxon>Cytophagales</taxon>
        <taxon>Hymenobacteraceae</taxon>
        <taxon>Pontibacter</taxon>
    </lineage>
</organism>
<accession>A0A1I7I231</accession>
<reference evidence="4" key="1">
    <citation type="submission" date="2016-10" db="EMBL/GenBank/DDBJ databases">
        <authorList>
            <person name="Varghese N."/>
        </authorList>
    </citation>
    <scope>NUCLEOTIDE SEQUENCE [LARGE SCALE GENOMIC DNA]</scope>
    <source>
        <strain evidence="4">DSM 18820</strain>
    </source>
</reference>
<name>A0A1I7I231_9BACT</name>
<feature type="signal peptide" evidence="2">
    <location>
        <begin position="1"/>
        <end position="19"/>
    </location>
</feature>
<keyword evidence="1" id="KW-0472">Membrane</keyword>
<evidence type="ECO:0000256" key="2">
    <source>
        <dbReference type="SAM" id="SignalP"/>
    </source>
</evidence>
<feature type="transmembrane region" description="Helical" evidence="1">
    <location>
        <begin position="110"/>
        <end position="134"/>
    </location>
</feature>
<dbReference type="AlphaFoldDB" id="A0A1I7I231"/>
<dbReference type="Proteomes" id="UP000182491">
    <property type="component" value="Unassembled WGS sequence"/>
</dbReference>
<gene>
    <name evidence="3" type="ORF">SAMN04487941_1852</name>
</gene>
<keyword evidence="1" id="KW-0812">Transmembrane</keyword>
<evidence type="ECO:0000313" key="4">
    <source>
        <dbReference type="Proteomes" id="UP000182491"/>
    </source>
</evidence>
<keyword evidence="1" id="KW-1133">Transmembrane helix</keyword>
<evidence type="ECO:0000313" key="3">
    <source>
        <dbReference type="EMBL" id="SFU66988.1"/>
    </source>
</evidence>